<evidence type="ECO:0000313" key="3">
    <source>
        <dbReference type="Proteomes" id="UP000464317"/>
    </source>
</evidence>
<evidence type="ECO:0000313" key="2">
    <source>
        <dbReference type="EMBL" id="BBU47926.1"/>
    </source>
</evidence>
<dbReference type="KEGG" id="mfel:JPM2_6190"/>
<organism evidence="2 3">
    <name type="scientific">Mycoplasmopsis felis</name>
    <dbReference type="NCBI Taxonomy" id="33923"/>
    <lineage>
        <taxon>Bacteria</taxon>
        <taxon>Bacillati</taxon>
        <taxon>Mycoplasmatota</taxon>
        <taxon>Mycoplasmoidales</taxon>
        <taxon>Metamycoplasmataceae</taxon>
        <taxon>Mycoplasmopsis</taxon>
    </lineage>
</organism>
<name>A0A809SKA1_9BACT</name>
<dbReference type="EMBL" id="AP022325">
    <property type="protein sequence ID" value="BBU47926.1"/>
    <property type="molecule type" value="Genomic_DNA"/>
</dbReference>
<feature type="domain" description="HNH nuclease" evidence="1">
    <location>
        <begin position="325"/>
        <end position="381"/>
    </location>
</feature>
<sequence>MEKNTLNTEIHIHQRYYDYLKEQFKEFNIKKSIEEILVDILLEDKILSLKDFDNIKLIKELNNRSYIGISIPKHSVFVYFTQLLTSDFKTKSRNTFVKQNALPVLKKLKENKLSSVFLCLNPVDYYRFKQDNKIKRINLPKSIINDLQLLKLLHFELSKTFLEILKDDSIKEINNFNPKITLDDFVYQKQSLKLQNKHNNPIFIELNKEDKEIKVIGKLDGANISDTVLTCMLISRLNNSYNLSFWLINSKASTKVVSWIKSLGFKYYGFYEKEEYLKNLLNQNIEVFDKDLIRKQNLLKLNIWNKYFDFIDILECFACNYNISNNLIISHIHRHSDIKKELLNNKITYNDGIRNTTSGDNGFLLCPNHDKEFEKGYIYFDLNEFKFKVNQNYQNSFTHKQWMKLENNLINKFNKKDFPILVNNNFRRNIDKHLKRINKI</sequence>
<evidence type="ECO:0000259" key="1">
    <source>
        <dbReference type="Pfam" id="PF13391"/>
    </source>
</evidence>
<dbReference type="Pfam" id="PF13391">
    <property type="entry name" value="HNH_2"/>
    <property type="match status" value="1"/>
</dbReference>
<dbReference type="RefSeq" id="WP_161553330.1">
    <property type="nucleotide sequence ID" value="NZ_AP022325.1"/>
</dbReference>
<proteinExistence type="predicted"/>
<reference evidence="2 3" key="1">
    <citation type="submission" date="2020-01" db="EMBL/GenBank/DDBJ databases">
        <title>Complete genome sequence of Mycoplasma felis strain Myco-2.</title>
        <authorList>
            <person name="Kinoshita Y."/>
            <person name="Niwa H."/>
            <person name="Uchida-Fujii E."/>
            <person name="Nukada T."/>
        </authorList>
    </citation>
    <scope>NUCLEOTIDE SEQUENCE [LARGE SCALE GENOMIC DNA]</scope>
    <source>
        <strain evidence="2 3">Myco-2</strain>
    </source>
</reference>
<dbReference type="Proteomes" id="UP000464317">
    <property type="component" value="Chromosome"/>
</dbReference>
<dbReference type="AlphaFoldDB" id="A0A809SKA1"/>
<gene>
    <name evidence="2" type="ORF">JPM2_6190</name>
</gene>
<accession>A0A809SKA1</accession>
<keyword evidence="3" id="KW-1185">Reference proteome</keyword>
<protein>
    <recommendedName>
        <fullName evidence="1">HNH nuclease domain-containing protein</fullName>
    </recommendedName>
</protein>
<dbReference type="InterPro" id="IPR003615">
    <property type="entry name" value="HNH_nuc"/>
</dbReference>